<dbReference type="PRINTS" id="PR00996">
    <property type="entry name" value="CHERMTFRASE"/>
</dbReference>
<dbReference type="PROSITE" id="PS50123">
    <property type="entry name" value="CHER"/>
    <property type="match status" value="1"/>
</dbReference>
<keyword evidence="3" id="KW-1185">Reference proteome</keyword>
<dbReference type="Proteomes" id="UP000647133">
    <property type="component" value="Unassembled WGS sequence"/>
</dbReference>
<evidence type="ECO:0000259" key="1">
    <source>
        <dbReference type="PROSITE" id="PS50123"/>
    </source>
</evidence>
<name>A0ABR9AUL5_9BACT</name>
<dbReference type="InterPro" id="IPR000780">
    <property type="entry name" value="CheR_MeTrfase"/>
</dbReference>
<dbReference type="PANTHER" id="PTHR24422">
    <property type="entry name" value="CHEMOTAXIS PROTEIN METHYLTRANSFERASE"/>
    <property type="match status" value="1"/>
</dbReference>
<dbReference type="EMBL" id="JACYTQ010000012">
    <property type="protein sequence ID" value="MBD8491299.1"/>
    <property type="molecule type" value="Genomic_DNA"/>
</dbReference>
<dbReference type="SUPFAM" id="SSF47757">
    <property type="entry name" value="Chemotaxis receptor methyltransferase CheR, N-terminal domain"/>
    <property type="match status" value="1"/>
</dbReference>
<accession>A0ABR9AUL5</accession>
<feature type="domain" description="CheR-type methyltransferase" evidence="1">
    <location>
        <begin position="1"/>
        <end position="252"/>
    </location>
</feature>
<dbReference type="InterPro" id="IPR022642">
    <property type="entry name" value="CheR_C"/>
</dbReference>
<dbReference type="Gene3D" id="3.40.50.150">
    <property type="entry name" value="Vaccinia Virus protein VP39"/>
    <property type="match status" value="1"/>
</dbReference>
<dbReference type="Pfam" id="PF01739">
    <property type="entry name" value="CheR"/>
    <property type="match status" value="1"/>
</dbReference>
<dbReference type="SMART" id="SM00138">
    <property type="entry name" value="MeTrc"/>
    <property type="match status" value="1"/>
</dbReference>
<organism evidence="2 3">
    <name type="scientific">Echinicola arenosa</name>
    <dbReference type="NCBI Taxonomy" id="2774144"/>
    <lineage>
        <taxon>Bacteria</taxon>
        <taxon>Pseudomonadati</taxon>
        <taxon>Bacteroidota</taxon>
        <taxon>Cytophagia</taxon>
        <taxon>Cytophagales</taxon>
        <taxon>Cyclobacteriaceae</taxon>
        <taxon>Echinicola</taxon>
    </lineage>
</organism>
<gene>
    <name evidence="2" type="ORF">IFO69_21280</name>
</gene>
<dbReference type="Pfam" id="PF03705">
    <property type="entry name" value="CheR_N"/>
    <property type="match status" value="1"/>
</dbReference>
<sequence>MIESEYQISFEELKEILQLIEKVHGYDFNDYAEASLKRRVTHIMNKLKLNIFDLKHRLVNDTHFFALFLNQITVNVTEMFRDPGFYRSVRENVIPYLASYPHIKIWNAGCSSGEETYSFAITLKEEGILEKSFLYGTDINSEVLDKAKEGIYELKKIKEYSTNYLNSGGKSSLSDYYHSIYDAGIFQSELRKKTLFSIHNLASDSSFNEFQLVVCRNVLIYFNEHLRNRVLQLFTESLCHLGFLCLGSKETLRNPQLLEQYKVIDRRENIYQKIV</sequence>
<dbReference type="InterPro" id="IPR022641">
    <property type="entry name" value="CheR_N"/>
</dbReference>
<dbReference type="PANTHER" id="PTHR24422:SF8">
    <property type="entry name" value="CHEMOTAXIS PROTEIN"/>
    <property type="match status" value="1"/>
</dbReference>
<proteinExistence type="predicted"/>
<reference evidence="2 3" key="1">
    <citation type="submission" date="2020-09" db="EMBL/GenBank/DDBJ databases">
        <title>Echinicola sp. CAU 1574 isolated from sand of Sido Beach.</title>
        <authorList>
            <person name="Kim W."/>
        </authorList>
    </citation>
    <scope>NUCLEOTIDE SEQUENCE [LARGE SCALE GENOMIC DNA]</scope>
    <source>
        <strain evidence="2 3">CAU 1574</strain>
    </source>
</reference>
<comment type="caution">
    <text evidence="2">The sequence shown here is derived from an EMBL/GenBank/DDBJ whole genome shotgun (WGS) entry which is preliminary data.</text>
</comment>
<dbReference type="SUPFAM" id="SSF53335">
    <property type="entry name" value="S-adenosyl-L-methionine-dependent methyltransferases"/>
    <property type="match status" value="1"/>
</dbReference>
<evidence type="ECO:0000313" key="2">
    <source>
        <dbReference type="EMBL" id="MBD8491299.1"/>
    </source>
</evidence>
<evidence type="ECO:0000313" key="3">
    <source>
        <dbReference type="Proteomes" id="UP000647133"/>
    </source>
</evidence>
<protein>
    <submittedName>
        <fullName evidence="2">Protein-glutamate O-methyltransferase CheR</fullName>
    </submittedName>
</protein>
<dbReference type="InterPro" id="IPR050903">
    <property type="entry name" value="Bact_Chemotaxis_MeTrfase"/>
</dbReference>
<dbReference type="RefSeq" id="WP_192012174.1">
    <property type="nucleotide sequence ID" value="NZ_JACYTQ010000012.1"/>
</dbReference>
<dbReference type="InterPro" id="IPR029063">
    <property type="entry name" value="SAM-dependent_MTases_sf"/>
</dbReference>